<gene>
    <name evidence="1" type="ORF">UT63_C0092G0001</name>
</gene>
<dbReference type="Gene3D" id="3.30.450.40">
    <property type="match status" value="1"/>
</dbReference>
<dbReference type="SUPFAM" id="SSF55781">
    <property type="entry name" value="GAF domain-like"/>
    <property type="match status" value="1"/>
</dbReference>
<dbReference type="SUPFAM" id="SSF52172">
    <property type="entry name" value="CheY-like"/>
    <property type="match status" value="1"/>
</dbReference>
<dbReference type="Gene3D" id="3.40.50.2300">
    <property type="match status" value="1"/>
</dbReference>
<accession>A0A0G0Q0C3</accession>
<organism evidence="1 2">
    <name type="scientific">Candidatus Gottesmanbacteria bacterium GW2011_GWC2_39_8</name>
    <dbReference type="NCBI Taxonomy" id="1618450"/>
    <lineage>
        <taxon>Bacteria</taxon>
        <taxon>Candidatus Gottesmaniibacteriota</taxon>
    </lineage>
</organism>
<dbReference type="Proteomes" id="UP000034539">
    <property type="component" value="Unassembled WGS sequence"/>
</dbReference>
<comment type="caution">
    <text evidence="1">The sequence shown here is derived from an EMBL/GenBank/DDBJ whole genome shotgun (WGS) entry which is preliminary data.</text>
</comment>
<dbReference type="AlphaFoldDB" id="A0A0G0Q0C3"/>
<dbReference type="EMBL" id="LBXN01000092">
    <property type="protein sequence ID" value="KKR30811.1"/>
    <property type="molecule type" value="Genomic_DNA"/>
</dbReference>
<sequence>MEKVSDKITAAGSSPYEIDFEQNNRVLIVGEFEPGWRNEISRLAKEYDLSITYADTSKDAFSEIKKQGEFSVIVFQNILSGISPKDFFHTLRKGFQETYLVMLTDIDYADTARSYFKTDSYAACIIKPIMAENFCLMIKKLANKFNLIKKDALTVKKLKEKEVDMEILSIITKTIVSSLKFDKIISSVLDEITSKLPINKCGYIAINRDGKMTVKDSRGISGELLSRFPHQNIEEIPLSDILYRQRKEIYVEDLKKYPNQNLQNMSKFGKIKSLALFPVVLDERVVGI</sequence>
<proteinExistence type="predicted"/>
<evidence type="ECO:0000313" key="1">
    <source>
        <dbReference type="EMBL" id="KKR30811.1"/>
    </source>
</evidence>
<name>A0A0G0Q0C3_9BACT</name>
<protein>
    <recommendedName>
        <fullName evidence="3">Response regulatory domain-containing protein</fullName>
    </recommendedName>
</protein>
<dbReference type="InterPro" id="IPR029016">
    <property type="entry name" value="GAF-like_dom_sf"/>
</dbReference>
<evidence type="ECO:0008006" key="3">
    <source>
        <dbReference type="Google" id="ProtNLM"/>
    </source>
</evidence>
<dbReference type="InterPro" id="IPR011006">
    <property type="entry name" value="CheY-like_superfamily"/>
</dbReference>
<evidence type="ECO:0000313" key="2">
    <source>
        <dbReference type="Proteomes" id="UP000034539"/>
    </source>
</evidence>
<feature type="non-terminal residue" evidence="1">
    <location>
        <position position="288"/>
    </location>
</feature>
<reference evidence="1 2" key="1">
    <citation type="journal article" date="2015" name="Nature">
        <title>rRNA introns, odd ribosomes, and small enigmatic genomes across a large radiation of phyla.</title>
        <authorList>
            <person name="Brown C.T."/>
            <person name="Hug L.A."/>
            <person name="Thomas B.C."/>
            <person name="Sharon I."/>
            <person name="Castelle C.J."/>
            <person name="Singh A."/>
            <person name="Wilkins M.J."/>
            <person name="Williams K.H."/>
            <person name="Banfield J.F."/>
        </authorList>
    </citation>
    <scope>NUCLEOTIDE SEQUENCE [LARGE SCALE GENOMIC DNA]</scope>
</reference>